<protein>
    <submittedName>
        <fullName evidence="2">Endonuclease/exonuclease/phosphatase family protein</fullName>
    </submittedName>
</protein>
<dbReference type="Gene3D" id="3.60.10.10">
    <property type="entry name" value="Endonuclease/exonuclease/phosphatase"/>
    <property type="match status" value="1"/>
</dbReference>
<proteinExistence type="predicted"/>
<feature type="domain" description="Endonuclease/exonuclease/phosphatase" evidence="1">
    <location>
        <begin position="93"/>
        <end position="350"/>
    </location>
</feature>
<keyword evidence="2" id="KW-0378">Hydrolase</keyword>
<dbReference type="GO" id="GO:0016020">
    <property type="term" value="C:membrane"/>
    <property type="evidence" value="ECO:0007669"/>
    <property type="project" value="GOC"/>
</dbReference>
<dbReference type="GO" id="GO:0006506">
    <property type="term" value="P:GPI anchor biosynthetic process"/>
    <property type="evidence" value="ECO:0007669"/>
    <property type="project" value="TreeGrafter"/>
</dbReference>
<dbReference type="PANTHER" id="PTHR14859:SF1">
    <property type="entry name" value="PGAP2-INTERACTING PROTEIN"/>
    <property type="match status" value="1"/>
</dbReference>
<dbReference type="InterPro" id="IPR051916">
    <property type="entry name" value="GPI-anchor_lipid_remodeler"/>
</dbReference>
<evidence type="ECO:0000313" key="3">
    <source>
        <dbReference type="Proteomes" id="UP000015462"/>
    </source>
</evidence>
<reference evidence="2 3" key="1">
    <citation type="journal article" date="2013" name="Genome Announc.">
        <title>Genome Sequence of the Pyrene- and Fluoranthene-Degrading Bacterium Cycloclasticus sp. Strain PY97M.</title>
        <authorList>
            <person name="Cui Z."/>
            <person name="Xu G."/>
            <person name="Li Q."/>
            <person name="Gao W."/>
            <person name="Zheng L."/>
        </authorList>
    </citation>
    <scope>NUCLEOTIDE SEQUENCE [LARGE SCALE GENOMIC DNA]</scope>
    <source>
        <strain evidence="2 3">PY97M</strain>
    </source>
</reference>
<accession>A0AB33Z148</accession>
<evidence type="ECO:0000313" key="2">
    <source>
        <dbReference type="EMBL" id="EPD12955.1"/>
    </source>
</evidence>
<dbReference type="AlphaFoldDB" id="A0AB33Z148"/>
<dbReference type="EMBL" id="ASHL01000005">
    <property type="protein sequence ID" value="EPD12955.1"/>
    <property type="molecule type" value="Genomic_DNA"/>
</dbReference>
<dbReference type="Pfam" id="PF03372">
    <property type="entry name" value="Exo_endo_phos"/>
    <property type="match status" value="1"/>
</dbReference>
<evidence type="ECO:0000259" key="1">
    <source>
        <dbReference type="Pfam" id="PF03372"/>
    </source>
</evidence>
<dbReference type="PANTHER" id="PTHR14859">
    <property type="entry name" value="CALCOFLUOR WHITE HYPERSENSITIVE PROTEIN PRECURSOR"/>
    <property type="match status" value="1"/>
</dbReference>
<gene>
    <name evidence="2" type="ORF">L196_07324</name>
</gene>
<dbReference type="RefSeq" id="WP_016390504.1">
    <property type="nucleotide sequence ID" value="NZ_KE646808.1"/>
</dbReference>
<keyword evidence="2" id="KW-0255">Endonuclease</keyword>
<organism evidence="2 3">
    <name type="scientific">Cycloclasticus pugetii</name>
    <dbReference type="NCBI Taxonomy" id="34068"/>
    <lineage>
        <taxon>Bacteria</taxon>
        <taxon>Pseudomonadati</taxon>
        <taxon>Pseudomonadota</taxon>
        <taxon>Gammaproteobacteria</taxon>
        <taxon>Thiotrichales</taxon>
        <taxon>Piscirickettsiaceae</taxon>
        <taxon>Cycloclasticus</taxon>
    </lineage>
</organism>
<dbReference type="SUPFAM" id="SSF56219">
    <property type="entry name" value="DNase I-like"/>
    <property type="match status" value="1"/>
</dbReference>
<keyword evidence="2" id="KW-0540">Nuclease</keyword>
<comment type="caution">
    <text evidence="2">The sequence shown here is derived from an EMBL/GenBank/DDBJ whole genome shotgun (WGS) entry which is preliminary data.</text>
</comment>
<dbReference type="InterPro" id="IPR036691">
    <property type="entry name" value="Endo/exonu/phosph_ase_sf"/>
</dbReference>
<keyword evidence="3" id="KW-1185">Reference proteome</keyword>
<sequence>MDITKVFYRLLFSLSLCLLGLFALVWFSTYHPPALQQEAVYCGENTPRLTAGQTLKLYNQNVQFMAGKNYVFFYDLPNNTGPDERPSSDDITKTLKGLANLITQQNPDIILLQEVDEGAQRTDHADQLAQLLELLPSDYACHTSSFYWQARYLPHPRIMGAVGTKLSIISKYKITTATRTQLSLIPQDPITQLFNLKRALQEVHLPIEGADKLVLLNTHLSAFSKGSDTLERQVTQINQQLHSLNQTQTPWVLAGDFNLLPPNAYPLLAQEQRRNYDQQSAIETLYQQHLAVPSLANTQSEQRKAWFTYAPNSSSSQDPDRTIDYYFYSPNLSVQNAFVEQAQSLTLSDHMPVIASFTLP</sequence>
<name>A0AB33Z148_9GAMM</name>
<dbReference type="Proteomes" id="UP000015462">
    <property type="component" value="Unassembled WGS sequence"/>
</dbReference>
<dbReference type="GO" id="GO:0004519">
    <property type="term" value="F:endonuclease activity"/>
    <property type="evidence" value="ECO:0007669"/>
    <property type="project" value="UniProtKB-KW"/>
</dbReference>
<dbReference type="InterPro" id="IPR005135">
    <property type="entry name" value="Endo/exonuclease/phosphatase"/>
</dbReference>